<evidence type="ECO:0000256" key="1">
    <source>
        <dbReference type="ARBA" id="ARBA00022737"/>
    </source>
</evidence>
<protein>
    <recommendedName>
        <fullName evidence="5">RRM domain-containing protein</fullName>
    </recommendedName>
</protein>
<evidence type="ECO:0000259" key="5">
    <source>
        <dbReference type="PROSITE" id="PS50102"/>
    </source>
</evidence>
<feature type="region of interest" description="Disordered" evidence="4">
    <location>
        <begin position="1089"/>
        <end position="1134"/>
    </location>
</feature>
<dbReference type="SUPFAM" id="SSF54928">
    <property type="entry name" value="RNA-binding domain, RBD"/>
    <property type="match status" value="3"/>
</dbReference>
<feature type="compositionally biased region" description="Basic and acidic residues" evidence="4">
    <location>
        <begin position="1089"/>
        <end position="1105"/>
    </location>
</feature>
<dbReference type="Proteomes" id="UP000030752">
    <property type="component" value="Unassembled WGS sequence"/>
</dbReference>
<dbReference type="InterPro" id="IPR011990">
    <property type="entry name" value="TPR-like_helical_dom_sf"/>
</dbReference>
<dbReference type="HOGENOM" id="CLU_003925_0_0_1"/>
<dbReference type="InParanoid" id="W2S0T4"/>
<keyword evidence="7" id="KW-1185">Reference proteome</keyword>
<feature type="region of interest" description="Disordered" evidence="4">
    <location>
        <begin position="1228"/>
        <end position="1326"/>
    </location>
</feature>
<feature type="compositionally biased region" description="Polar residues" evidence="4">
    <location>
        <begin position="1"/>
        <end position="15"/>
    </location>
</feature>
<dbReference type="SMART" id="SM00360">
    <property type="entry name" value="RRM"/>
    <property type="match status" value="4"/>
</dbReference>
<evidence type="ECO:0000313" key="7">
    <source>
        <dbReference type="Proteomes" id="UP000030752"/>
    </source>
</evidence>
<feature type="domain" description="RRM" evidence="5">
    <location>
        <begin position="849"/>
        <end position="931"/>
    </location>
</feature>
<feature type="region of interest" description="Disordered" evidence="4">
    <location>
        <begin position="1"/>
        <end position="119"/>
    </location>
</feature>
<name>W2S0T4_CYPE1</name>
<feature type="compositionally biased region" description="Gly residues" evidence="4">
    <location>
        <begin position="1255"/>
        <end position="1267"/>
    </location>
</feature>
<dbReference type="GO" id="GO:0003723">
    <property type="term" value="F:RNA binding"/>
    <property type="evidence" value="ECO:0007669"/>
    <property type="project" value="UniProtKB-UniRule"/>
</dbReference>
<dbReference type="PROSITE" id="PS50102">
    <property type="entry name" value="RRM"/>
    <property type="match status" value="4"/>
</dbReference>
<feature type="region of interest" description="Disordered" evidence="4">
    <location>
        <begin position="131"/>
        <end position="160"/>
    </location>
</feature>
<dbReference type="Pfam" id="PF00076">
    <property type="entry name" value="RRM_1"/>
    <property type="match status" value="3"/>
</dbReference>
<dbReference type="PANTHER" id="PTHR10352">
    <property type="entry name" value="EUKARYOTIC TRANSLATION INITIATION FACTOR 3 SUBUNIT G"/>
    <property type="match status" value="1"/>
</dbReference>
<dbReference type="InterPro" id="IPR003107">
    <property type="entry name" value="HAT"/>
</dbReference>
<dbReference type="InterPro" id="IPR031766">
    <property type="entry name" value="RRM_occluded"/>
</dbReference>
<evidence type="ECO:0000313" key="6">
    <source>
        <dbReference type="EMBL" id="ETN41559.1"/>
    </source>
</evidence>
<dbReference type="STRING" id="1220924.W2S0T4"/>
<dbReference type="SMART" id="SM00386">
    <property type="entry name" value="HAT"/>
    <property type="match status" value="3"/>
</dbReference>
<feature type="domain" description="RRM" evidence="5">
    <location>
        <begin position="1013"/>
        <end position="1091"/>
    </location>
</feature>
<dbReference type="Pfam" id="PF16842">
    <property type="entry name" value="RRM_occluded"/>
    <property type="match status" value="1"/>
</dbReference>
<dbReference type="InterPro" id="IPR035979">
    <property type="entry name" value="RBD_domain_sf"/>
</dbReference>
<keyword evidence="1" id="KW-0677">Repeat</keyword>
<dbReference type="Gene3D" id="3.30.70.330">
    <property type="match status" value="4"/>
</dbReference>
<accession>W2S0T4</accession>
<dbReference type="EMBL" id="KB822719">
    <property type="protein sequence ID" value="ETN41559.1"/>
    <property type="molecule type" value="Genomic_DNA"/>
</dbReference>
<dbReference type="InterPro" id="IPR000504">
    <property type="entry name" value="RRM_dom"/>
</dbReference>
<feature type="compositionally biased region" description="Low complexity" evidence="4">
    <location>
        <begin position="16"/>
        <end position="45"/>
    </location>
</feature>
<dbReference type="RefSeq" id="XP_008716068.1">
    <property type="nucleotide sequence ID" value="XM_008717846.1"/>
</dbReference>
<evidence type="ECO:0000256" key="2">
    <source>
        <dbReference type="ARBA" id="ARBA00022884"/>
    </source>
</evidence>
<feature type="compositionally biased region" description="Polar residues" evidence="4">
    <location>
        <begin position="88"/>
        <end position="99"/>
    </location>
</feature>
<gene>
    <name evidence="6" type="ORF">HMPREF1541_03495</name>
</gene>
<evidence type="ECO:0000256" key="4">
    <source>
        <dbReference type="SAM" id="MobiDB-lite"/>
    </source>
</evidence>
<evidence type="ECO:0000256" key="3">
    <source>
        <dbReference type="PROSITE-ProRule" id="PRU00176"/>
    </source>
</evidence>
<reference evidence="6 7" key="1">
    <citation type="submission" date="2013-03" db="EMBL/GenBank/DDBJ databases">
        <title>The Genome Sequence of Phialophora europaea CBS 101466.</title>
        <authorList>
            <consortium name="The Broad Institute Genomics Platform"/>
            <person name="Cuomo C."/>
            <person name="de Hoog S."/>
            <person name="Gorbushina A."/>
            <person name="Walker B."/>
            <person name="Young S.K."/>
            <person name="Zeng Q."/>
            <person name="Gargeya S."/>
            <person name="Fitzgerald M."/>
            <person name="Haas B."/>
            <person name="Abouelleil A."/>
            <person name="Allen A.W."/>
            <person name="Alvarado L."/>
            <person name="Arachchi H.M."/>
            <person name="Berlin A.M."/>
            <person name="Chapman S.B."/>
            <person name="Gainer-Dewar J."/>
            <person name="Goldberg J."/>
            <person name="Griggs A."/>
            <person name="Gujja S."/>
            <person name="Hansen M."/>
            <person name="Howarth C."/>
            <person name="Imamovic A."/>
            <person name="Ireland A."/>
            <person name="Larimer J."/>
            <person name="McCowan C."/>
            <person name="Murphy C."/>
            <person name="Pearson M."/>
            <person name="Poon T.W."/>
            <person name="Priest M."/>
            <person name="Roberts A."/>
            <person name="Saif S."/>
            <person name="Shea T."/>
            <person name="Sisk P."/>
            <person name="Sykes S."/>
            <person name="Wortman J."/>
            <person name="Nusbaum C."/>
            <person name="Birren B."/>
        </authorList>
    </citation>
    <scope>NUCLEOTIDE SEQUENCE [LARGE SCALE GENOMIC DNA]</scope>
    <source>
        <strain evidence="6 7">CBS 101466</strain>
    </source>
</reference>
<dbReference type="VEuPathDB" id="FungiDB:HMPREF1541_03495"/>
<feature type="domain" description="RRM" evidence="5">
    <location>
        <begin position="922"/>
        <end position="998"/>
    </location>
</feature>
<feature type="compositionally biased region" description="Low complexity" evidence="4">
    <location>
        <begin position="54"/>
        <end position="71"/>
    </location>
</feature>
<dbReference type="Gene3D" id="1.25.40.10">
    <property type="entry name" value="Tetratricopeptide repeat domain"/>
    <property type="match status" value="1"/>
</dbReference>
<dbReference type="eggNOG" id="KOG0128">
    <property type="taxonomic scope" value="Eukaryota"/>
</dbReference>
<sequence>MDINSLLSPTSTGPATTPRSTSLGPGTPSSSVGASAGAGASAQSPLKYIQRTHSGPSPATGASRAAAAGSPLTREILPPSGIPAHIRSPSQRPLNSSPLISPVPTGMSQPPMPRTSSTHSMDTLADLASMQNHQPPRSTPPTGNSGSSDSQRPSIPQQRPSFDIAMVETPKQLLRGDFTGTSLPLDRQQRLAELVGVIQETPSAYETHIEIIKLLHQGFVNHIYPSSSPNARNNPNTYDLLPELRQARENAVKLFAVGEEQWLDWLQDESILAQSAEERVAVIELCRRAVEEEYGSARLWNIYGDWVLHCYTWAHEPATSPVAEEEKMVGRELFRSSDVLSTWEDAVRQTRHDMAMSHIVWDNYLKTSFPDYEEKVPEEKSARILDLFQSRLVVPHARWESSFQAFSSFVSANCPSHEYEQIMARTLENAAAAKAIYQIRETYENALAQAADAGDKYAEYQCFTEYIAWEKSEEERLAKMSKKQKKREPIQDPAASARMINALYQRAELRLPTVLSIWEEHASYLAERRERGDRAVLELLLRATKHCPWSGSLWKRLLLASEIADLPFAETEAIQQNATKSGMIDAAGIEEVLKVHDAWCGYLLRRTRRPDATEEDADVAEMGIRTSIEAVQSLASKLDGETNVDASFRLQRKYIEYLKGQGRFDNARKEFEDAAPVYGKFYRFWLRFYEFEMQASLHISSLQQDSRDGVTLHSSAPFAVGILKKGLDNPKLDYPEYLMEALVNHCEDYEDAEELQSALLLVDRVQKRLADRRQREAEVAAEQAAAVPAKVIADQRTEEVASGLHIGKRKREDAMNEDETNKRVRNEDDPTESVEEPVHEQLKRDREHAIVLVQNVSPTTTETRVRQYFSNCGHVISLKAVADEEHSYIVEFKEADEAQYALSRNEQNLDGAIISVSLNTGNTLYVTNYPSAFAEADIEELFRPYADTLTIRFPSLQANKRRRFCYVELKTPSQARAALELDGHKIGDLALTVKISNPAVRKQRDTTAKSDGRTIFIGQLNFKAQQQDIRGFFAQYGEIERVRVPQDQDSTTRNKGIAFITFSERASAEAALHANGQLFQERRIKVSIARDKDARHESAHPRSVDGRSTSPASAAGSGNLNGAKISSPVPPSAEAIEDRRARTIFLTDVPDTVNEAQIRGVAAKHGNVRKVILKTQFAGAIVEFESSGDAGRAEIGLEGHEFASGSKKIRVVNEREMKQGVPEIKSDKLGGEKKVDRGGTAGAMMAPSSVRRPGAAGGFGGRKGGNLGRRTALGLGWSASPATTNHSAQSKDTLSMKNGKQDNAPTQDAGTGKRSNDDFRAMLNKT</sequence>
<organism evidence="6 7">
    <name type="scientific">Cyphellophora europaea (strain CBS 101466)</name>
    <name type="common">Phialophora europaea</name>
    <dbReference type="NCBI Taxonomy" id="1220924"/>
    <lineage>
        <taxon>Eukaryota</taxon>
        <taxon>Fungi</taxon>
        <taxon>Dikarya</taxon>
        <taxon>Ascomycota</taxon>
        <taxon>Pezizomycotina</taxon>
        <taxon>Eurotiomycetes</taxon>
        <taxon>Chaetothyriomycetidae</taxon>
        <taxon>Chaetothyriales</taxon>
        <taxon>Cyphellophoraceae</taxon>
        <taxon>Cyphellophora</taxon>
    </lineage>
</organism>
<dbReference type="GO" id="GO:0006396">
    <property type="term" value="P:RNA processing"/>
    <property type="evidence" value="ECO:0007669"/>
    <property type="project" value="InterPro"/>
</dbReference>
<feature type="domain" description="RRM" evidence="5">
    <location>
        <begin position="1142"/>
        <end position="1216"/>
    </location>
</feature>
<feature type="compositionally biased region" description="Basic and acidic residues" evidence="4">
    <location>
        <begin position="1228"/>
        <end position="1237"/>
    </location>
</feature>
<dbReference type="OrthoDB" id="360390at2759"/>
<dbReference type="SUPFAM" id="SSF48452">
    <property type="entry name" value="TPR-like"/>
    <property type="match status" value="1"/>
</dbReference>
<feature type="compositionally biased region" description="Low complexity" evidence="4">
    <location>
        <begin position="1112"/>
        <end position="1123"/>
    </location>
</feature>
<dbReference type="InterPro" id="IPR012677">
    <property type="entry name" value="Nucleotide-bd_a/b_plait_sf"/>
</dbReference>
<feature type="region of interest" description="Disordered" evidence="4">
    <location>
        <begin position="803"/>
        <end position="834"/>
    </location>
</feature>
<keyword evidence="2 3" id="KW-0694">RNA-binding</keyword>
<feature type="compositionally biased region" description="Polar residues" evidence="4">
    <location>
        <begin position="1280"/>
        <end position="1309"/>
    </location>
</feature>
<feature type="compositionally biased region" description="Basic and acidic residues" evidence="4">
    <location>
        <begin position="810"/>
        <end position="828"/>
    </location>
</feature>
<dbReference type="CDD" id="cd00590">
    <property type="entry name" value="RRM_SF"/>
    <property type="match status" value="1"/>
</dbReference>
<proteinExistence type="predicted"/>
<dbReference type="GeneID" id="19970834"/>